<evidence type="ECO:0000256" key="2">
    <source>
        <dbReference type="ARBA" id="ARBA00022771"/>
    </source>
</evidence>
<organism evidence="5 6">
    <name type="scientific">Diversispora eburnea</name>
    <dbReference type="NCBI Taxonomy" id="1213867"/>
    <lineage>
        <taxon>Eukaryota</taxon>
        <taxon>Fungi</taxon>
        <taxon>Fungi incertae sedis</taxon>
        <taxon>Mucoromycota</taxon>
        <taxon>Glomeromycotina</taxon>
        <taxon>Glomeromycetes</taxon>
        <taxon>Diversisporales</taxon>
        <taxon>Diversisporaceae</taxon>
        <taxon>Diversispora</taxon>
    </lineage>
</organism>
<protein>
    <submittedName>
        <fullName evidence="5">8367_t:CDS:1</fullName>
    </submittedName>
</protein>
<proteinExistence type="predicted"/>
<name>A0A9N9C6A1_9GLOM</name>
<dbReference type="Proteomes" id="UP000789706">
    <property type="component" value="Unassembled WGS sequence"/>
</dbReference>
<keyword evidence="2" id="KW-0863">Zinc-finger</keyword>
<dbReference type="AlphaFoldDB" id="A0A9N9C6A1"/>
<evidence type="ECO:0000256" key="3">
    <source>
        <dbReference type="ARBA" id="ARBA00022833"/>
    </source>
</evidence>
<dbReference type="GO" id="GO:0003677">
    <property type="term" value="F:DNA binding"/>
    <property type="evidence" value="ECO:0007669"/>
    <property type="project" value="InterPro"/>
</dbReference>
<keyword evidence="1" id="KW-0479">Metal-binding</keyword>
<dbReference type="InterPro" id="IPR003656">
    <property type="entry name" value="Znf_BED"/>
</dbReference>
<evidence type="ECO:0000256" key="1">
    <source>
        <dbReference type="ARBA" id="ARBA00022723"/>
    </source>
</evidence>
<feature type="domain" description="BED-type" evidence="4">
    <location>
        <begin position="77"/>
        <end position="120"/>
    </location>
</feature>
<sequence>MSNDLNRQDEDGIGSSSNDLFYTREMSDILYFIEENEENENYYTQDLLNNSLNNSLSNNSLNNSLSNNSLNNSLSGEIWNYFKKGADLGRGNYEAECNWCNKKWSRGHPKDMKIHLVRNCEKVCCGFLFQTIENLFIIDLFRITISGYILPSRTILSEKLLDQETIRIEKKIENDLKYSNYLTISLDGWISSRHDSIYNYLVTTSTRKEYLIKLKNYNIKKQTAVVTDHGANLRVA</sequence>
<dbReference type="OrthoDB" id="2403176at2759"/>
<comment type="caution">
    <text evidence="5">The sequence shown here is derived from an EMBL/GenBank/DDBJ whole genome shotgun (WGS) entry which is preliminary data.</text>
</comment>
<evidence type="ECO:0000313" key="5">
    <source>
        <dbReference type="EMBL" id="CAG8588636.1"/>
    </source>
</evidence>
<evidence type="ECO:0000259" key="4">
    <source>
        <dbReference type="Pfam" id="PF02892"/>
    </source>
</evidence>
<dbReference type="EMBL" id="CAJVPK010001492">
    <property type="protein sequence ID" value="CAG8588636.1"/>
    <property type="molecule type" value="Genomic_DNA"/>
</dbReference>
<gene>
    <name evidence="5" type="ORF">DEBURN_LOCUS8939</name>
</gene>
<accession>A0A9N9C6A1</accession>
<keyword evidence="3" id="KW-0862">Zinc</keyword>
<keyword evidence="6" id="KW-1185">Reference proteome</keyword>
<reference evidence="5" key="1">
    <citation type="submission" date="2021-06" db="EMBL/GenBank/DDBJ databases">
        <authorList>
            <person name="Kallberg Y."/>
            <person name="Tangrot J."/>
            <person name="Rosling A."/>
        </authorList>
    </citation>
    <scope>NUCLEOTIDE SEQUENCE</scope>
    <source>
        <strain evidence="5">AZ414A</strain>
    </source>
</reference>
<dbReference type="Pfam" id="PF02892">
    <property type="entry name" value="zf-BED"/>
    <property type="match status" value="1"/>
</dbReference>
<evidence type="ECO:0000313" key="6">
    <source>
        <dbReference type="Proteomes" id="UP000789706"/>
    </source>
</evidence>
<dbReference type="GO" id="GO:0008270">
    <property type="term" value="F:zinc ion binding"/>
    <property type="evidence" value="ECO:0007669"/>
    <property type="project" value="UniProtKB-KW"/>
</dbReference>